<dbReference type="Gene3D" id="3.20.100.30">
    <property type="entry name" value="VTC, catalytic tunnel domain"/>
    <property type="match status" value="1"/>
</dbReference>
<dbReference type="Pfam" id="PF09359">
    <property type="entry name" value="VTC"/>
    <property type="match status" value="1"/>
</dbReference>
<proteinExistence type="predicted"/>
<comment type="caution">
    <text evidence="2">The sequence shown here is derived from an EMBL/GenBank/DDBJ whole genome shotgun (WGS) entry which is preliminary data.</text>
</comment>
<reference evidence="2 3" key="1">
    <citation type="journal article" date="2016" name="Nat. Commun.">
        <title>Thousands of microbial genomes shed light on interconnected biogeochemical processes in an aquifer system.</title>
        <authorList>
            <person name="Anantharaman K."/>
            <person name="Brown C.T."/>
            <person name="Hug L.A."/>
            <person name="Sharon I."/>
            <person name="Castelle C.J."/>
            <person name="Probst A.J."/>
            <person name="Thomas B.C."/>
            <person name="Singh A."/>
            <person name="Wilkins M.J."/>
            <person name="Karaoz U."/>
            <person name="Brodie E.L."/>
            <person name="Williams K.H."/>
            <person name="Hubbard S.S."/>
            <person name="Banfield J.F."/>
        </authorList>
    </citation>
    <scope>NUCLEOTIDE SEQUENCE [LARGE SCALE GENOMIC DNA]</scope>
</reference>
<protein>
    <recommendedName>
        <fullName evidence="1">VTC domain-containing protein</fullName>
    </recommendedName>
</protein>
<dbReference type="InterPro" id="IPR018966">
    <property type="entry name" value="VTC_domain"/>
</dbReference>
<name>A0A1F5NEQ6_9BACT</name>
<evidence type="ECO:0000313" key="2">
    <source>
        <dbReference type="EMBL" id="OGE76136.1"/>
    </source>
</evidence>
<dbReference type="GO" id="GO:0006799">
    <property type="term" value="P:polyphosphate biosynthetic process"/>
    <property type="evidence" value="ECO:0007669"/>
    <property type="project" value="UniProtKB-ARBA"/>
</dbReference>
<gene>
    <name evidence="2" type="ORF">A3K06_00990</name>
</gene>
<dbReference type="CDD" id="cd07750">
    <property type="entry name" value="PolyPPase_VTC_like"/>
    <property type="match status" value="1"/>
</dbReference>
<dbReference type="AlphaFoldDB" id="A0A1F5NEQ6"/>
<evidence type="ECO:0000313" key="3">
    <source>
        <dbReference type="Proteomes" id="UP000176547"/>
    </source>
</evidence>
<accession>A0A1F5NEQ6</accession>
<dbReference type="EMBL" id="MFEG01000016">
    <property type="protein sequence ID" value="OGE76136.1"/>
    <property type="molecule type" value="Genomic_DNA"/>
</dbReference>
<organism evidence="2 3">
    <name type="scientific">Candidatus Doudnabacteria bacterium RIFCSPHIGHO2_01_52_17</name>
    <dbReference type="NCBI Taxonomy" id="1817820"/>
    <lineage>
        <taxon>Bacteria</taxon>
        <taxon>Candidatus Doudnaibacteriota</taxon>
    </lineage>
</organism>
<dbReference type="InterPro" id="IPR042267">
    <property type="entry name" value="VTC_sf"/>
</dbReference>
<sequence length="250" mass="29660">MTKPTLHFQRFEFKYFLPRHRVKQLVAALLPHMDWDPYIKHSQGFYRVNSLYFDSPDYACYWDKEAGVPDRKKLRLRYYGESVTSDTPIFAEIKRKQDALIVKDRVGLSSADSLGGALDRKLNELLKNDSNHEFIQELLWFKNRNALRPKVMIAYNRRALLGRRDKKFRVTIDEDIIASRAVDFSPKPFIPHRVYPNGVVFEVKYHNILPAWFHRVLQTFQLQRLAYSKYGNALRQVLPQMDDNNYQLTF</sequence>
<evidence type="ECO:0000259" key="1">
    <source>
        <dbReference type="Pfam" id="PF09359"/>
    </source>
</evidence>
<feature type="domain" description="VTC" evidence="1">
    <location>
        <begin position="9"/>
        <end position="236"/>
    </location>
</feature>
<dbReference type="Proteomes" id="UP000176547">
    <property type="component" value="Unassembled WGS sequence"/>
</dbReference>